<feature type="transmembrane region" description="Helical" evidence="1">
    <location>
        <begin position="199"/>
        <end position="228"/>
    </location>
</feature>
<dbReference type="RefSeq" id="WP_068336462.1">
    <property type="nucleotide sequence ID" value="NZ_LQBP01000005.1"/>
</dbReference>
<keyword evidence="1" id="KW-0472">Membrane</keyword>
<protein>
    <recommendedName>
        <fullName evidence="4">Glycosyltransferase RgtA/B/C/D-like domain-containing protein</fullName>
    </recommendedName>
</protein>
<proteinExistence type="predicted"/>
<gene>
    <name evidence="2" type="ORF">AVO44_10400</name>
</gene>
<evidence type="ECO:0000313" key="3">
    <source>
        <dbReference type="Proteomes" id="UP000053690"/>
    </source>
</evidence>
<dbReference type="AlphaFoldDB" id="A0A0X3TSU0"/>
<comment type="caution">
    <text evidence="2">The sequence shown here is derived from an EMBL/GenBank/DDBJ whole genome shotgun (WGS) entry which is preliminary data.</text>
</comment>
<name>A0A0X3TSU0_9RHOB</name>
<feature type="transmembrane region" description="Helical" evidence="1">
    <location>
        <begin position="149"/>
        <end position="167"/>
    </location>
</feature>
<accession>A0A0X3TSU0</accession>
<evidence type="ECO:0000256" key="1">
    <source>
        <dbReference type="SAM" id="Phobius"/>
    </source>
</evidence>
<organism evidence="2 3">
    <name type="scientific">Ruegeria profundi</name>
    <dbReference type="NCBI Taxonomy" id="1685378"/>
    <lineage>
        <taxon>Bacteria</taxon>
        <taxon>Pseudomonadati</taxon>
        <taxon>Pseudomonadota</taxon>
        <taxon>Alphaproteobacteria</taxon>
        <taxon>Rhodobacterales</taxon>
        <taxon>Roseobacteraceae</taxon>
        <taxon>Ruegeria</taxon>
    </lineage>
</organism>
<dbReference type="OrthoDB" id="7238679at2"/>
<sequence>MAYLKAKAAPHSQGANLTTLKACILVLCFAVMQTVPAAINGFPFIFFDTRGYNNAGKAVVETIAGKQWVDEAPVTKATSPADPSVEQAVAAAPDQRVISMSRSPYYGALVFVSLQAEALLLVLFQSLIVGYVAWLVVRQICKENPTKPYLVIGAICAAVTPLPYFTAYAMPDVFAAVVPLCLFLLCFSKRSLTKTQIVICWVILAAAVAIHSSHILLTFGLLVLLALMSLWPRVRPLLSGWLMSFLAFSAGVSAVFAFAFVSQAVFGSWPQNLPFLTARGIEDGPVAELMANDCGGYEFAICDAAPLDNNSSQLFLWDKNGYYQSADEATKQRLSDEDFSVFLTAALAEPVMQIRASVGNALRQLGMFGLYEFYTAKRVFAESAPHFMNGSNLSRFGASLAVTGGFPFIFLSTFVYASAVISLITVAIMFGVRSISNTAMALAVLILATLLINAVVCGVLSDPHHRYQARVIWLLPFLATLLVFHGAQRAKRVPTQFSAENSDATL</sequence>
<feature type="transmembrane region" description="Helical" evidence="1">
    <location>
        <begin position="240"/>
        <end position="261"/>
    </location>
</feature>
<keyword evidence="1" id="KW-1133">Transmembrane helix</keyword>
<dbReference type="Proteomes" id="UP000053690">
    <property type="component" value="Unassembled WGS sequence"/>
</dbReference>
<feature type="transmembrane region" description="Helical" evidence="1">
    <location>
        <begin position="416"/>
        <end position="432"/>
    </location>
</feature>
<keyword evidence="3" id="KW-1185">Reference proteome</keyword>
<dbReference type="STRING" id="1685378.AVO44_10400"/>
<dbReference type="EMBL" id="LQBP01000005">
    <property type="protein sequence ID" value="KUJ78798.1"/>
    <property type="molecule type" value="Genomic_DNA"/>
</dbReference>
<keyword evidence="1" id="KW-0812">Transmembrane</keyword>
<feature type="transmembrane region" description="Helical" evidence="1">
    <location>
        <begin position="173"/>
        <end position="192"/>
    </location>
</feature>
<reference evidence="3" key="1">
    <citation type="submission" date="2015-12" db="EMBL/GenBank/DDBJ databases">
        <authorList>
            <person name="Zhang G."/>
            <person name="Stingl U."/>
        </authorList>
    </citation>
    <scope>NUCLEOTIDE SEQUENCE [LARGE SCALE GENOMIC DNA]</scope>
    <source>
        <strain evidence="3">ZGT108</strain>
    </source>
</reference>
<feature type="transmembrane region" description="Helical" evidence="1">
    <location>
        <begin position="118"/>
        <end position="137"/>
    </location>
</feature>
<feature type="transmembrane region" description="Helical" evidence="1">
    <location>
        <begin position="467"/>
        <end position="487"/>
    </location>
</feature>
<feature type="transmembrane region" description="Helical" evidence="1">
    <location>
        <begin position="439"/>
        <end position="461"/>
    </location>
</feature>
<evidence type="ECO:0000313" key="2">
    <source>
        <dbReference type="EMBL" id="KUJ78798.1"/>
    </source>
</evidence>
<evidence type="ECO:0008006" key="4">
    <source>
        <dbReference type="Google" id="ProtNLM"/>
    </source>
</evidence>